<dbReference type="InterPro" id="IPR011641">
    <property type="entry name" value="Tyr-kin_ephrin_A/B_rcpt-like"/>
</dbReference>
<dbReference type="InterPro" id="IPR003410">
    <property type="entry name" value="HYR_dom"/>
</dbReference>
<dbReference type="PANTHER" id="PTHR24039">
    <property type="entry name" value="FIBRILLIN-RELATED"/>
    <property type="match status" value="1"/>
</dbReference>
<dbReference type="InterPro" id="IPR018097">
    <property type="entry name" value="EGF_Ca-bd_CS"/>
</dbReference>
<keyword evidence="1 6" id="KW-0245">EGF-like domain</keyword>
<dbReference type="Gene3D" id="2.10.70.10">
    <property type="entry name" value="Complement Module, domain 1"/>
    <property type="match status" value="2"/>
</dbReference>
<dbReference type="EMBL" id="CACRXK020000501">
    <property type="protein sequence ID" value="CAB3982448.1"/>
    <property type="molecule type" value="Genomic_DNA"/>
</dbReference>
<dbReference type="PROSITE" id="PS50825">
    <property type="entry name" value="HYR"/>
    <property type="match status" value="1"/>
</dbReference>
<keyword evidence="9" id="KW-1185">Reference proteome</keyword>
<dbReference type="SMART" id="SM01411">
    <property type="entry name" value="Ephrin_rec_like"/>
    <property type="match status" value="3"/>
</dbReference>
<dbReference type="SUPFAM" id="SSF57184">
    <property type="entry name" value="Growth factor receptor domain"/>
    <property type="match status" value="2"/>
</dbReference>
<dbReference type="Proteomes" id="UP001152795">
    <property type="component" value="Unassembled WGS sequence"/>
</dbReference>
<dbReference type="InterPro" id="IPR035976">
    <property type="entry name" value="Sushi/SCR/CCP_sf"/>
</dbReference>
<dbReference type="InterPro" id="IPR049883">
    <property type="entry name" value="NOTCH1_EGF-like"/>
</dbReference>
<dbReference type="Pfam" id="PF07699">
    <property type="entry name" value="Ephrin_rec_like"/>
    <property type="match status" value="1"/>
</dbReference>
<proteinExistence type="predicted"/>
<dbReference type="SUPFAM" id="SSF57535">
    <property type="entry name" value="Complement control module/SCR domain"/>
    <property type="match status" value="2"/>
</dbReference>
<dbReference type="SUPFAM" id="SSF49723">
    <property type="entry name" value="Lipase/lipooxygenase domain (PLAT/LH2 domain)"/>
    <property type="match status" value="1"/>
</dbReference>
<dbReference type="SUPFAM" id="SSF57196">
    <property type="entry name" value="EGF/Laminin"/>
    <property type="match status" value="1"/>
</dbReference>
<dbReference type="InterPro" id="IPR000436">
    <property type="entry name" value="Sushi_SCR_CCP_dom"/>
</dbReference>
<dbReference type="OrthoDB" id="5967416at2759"/>
<comment type="caution">
    <text evidence="6">Lacks conserved residue(s) required for the propagation of feature annotation.</text>
</comment>
<comment type="caution">
    <text evidence="8">The sequence shown here is derived from an EMBL/GenBank/DDBJ whole genome shotgun (WGS) entry which is preliminary data.</text>
</comment>
<dbReference type="Gene3D" id="2.10.50.10">
    <property type="entry name" value="Tumor Necrosis Factor Receptor, subunit A, domain 2"/>
    <property type="match status" value="1"/>
</dbReference>
<sequence>MGSCILKVFLLAFLSDWIINAQAVEYVIHIYTADKFKAGTDAPVYLRFYDKNDKLVLSQTKIDPPGNPFEQNAHDVERLRTGLYLGELSRIEVKRGSTSFGLGDDWDLDRIEVEDPRNNYKYVFYCGCEIGKADRWYNVQVKRPFDCRNGYHLVNDKCEDVDECQASGCSDPNAICTNTAGTYHCNNCKPGYSFDGSKCADVDECINGQSQCQQTCRNTDGSYVCSCLSGLTLVDRYFCIDKDECQLGTHKCRSPAKCINNHGGYKCECPKGYENDPTDIFSCRNKNECLSPTACDYKTSVKCTDLSPGYKCECKPGFYNEKDNVCKDIDECKGGHSCDVGKSVCENLEGSYRCNCFPGYIMSGNGKSCIARTCGPVVIPNGAMVRQSRCTQQNANSFKDVCSFYCLAGYQITDPAQTQLTCGAEALWKGTTPTCRPVRCQPLRVPNNGRIRPASCSSGATYSQTCTFICYDGYNVNGANDVRCLANRTWSGSVPTCDRVVVDLWITCPASISVDLKPGESSADVSSLWKIPQKSQNAKYLTSSHKKTDRFPAGTSFVTWSVSNDNINFKTCTVTVNVNDKEKPVAVNCPKHDILIATKSEKELVELPNVQFTDNIAVKRIDYSHPNPVEIQTGSQKTITVTARDSAGNTAYCMFDVHVDAPVCGSLEAPVNGDAQCHAGILFTHCLVSCKGSKVLFNATGLYDSRVWLCEGYKWSPSKTLPDCVDYVDSNGSPCPNGKVLMTTTLPQDAVTHVKVCGDCPSGTYYENNECKLCPAGTYQSTTGKSGPAACMKCPPGTSSKAGTKKRSGCKATCAPGYFSADGFQPCELCELGEYQSNSGSKSCNRCPNDRRCTRYQGASSLVKCGSCPSISRIEPSSNVQRLRGSLLELFCYVNTTTSGSYDIRWAFNLDTPGQTLGSRIYQKKLRDANGMQTGLRLSVRDLQASASFECVLESKYAVVKKAVHVSVIDSNGVGSGTGLVSDEGLYEKELLNA</sequence>
<dbReference type="PROSITE" id="PS50095">
    <property type="entry name" value="PLAT"/>
    <property type="match status" value="1"/>
</dbReference>
<dbReference type="CDD" id="cd00054">
    <property type="entry name" value="EGF_CA"/>
    <property type="match status" value="3"/>
</dbReference>
<gene>
    <name evidence="8" type="ORF">PACLA_8A059354</name>
</gene>
<dbReference type="InterPro" id="IPR001881">
    <property type="entry name" value="EGF-like_Ca-bd_dom"/>
</dbReference>
<dbReference type="FunFam" id="2.10.25.10:FF:000005">
    <property type="entry name" value="Fibrillin 2"/>
    <property type="match status" value="1"/>
</dbReference>
<keyword evidence="5" id="KW-0325">Glycoprotein</keyword>
<dbReference type="PROSITE" id="PS50923">
    <property type="entry name" value="SUSHI"/>
    <property type="match status" value="2"/>
</dbReference>
<dbReference type="InterPro" id="IPR001024">
    <property type="entry name" value="PLAT/LH2_dom"/>
</dbReference>
<keyword evidence="4 7" id="KW-1015">Disulfide bond</keyword>
<dbReference type="PROSITE" id="PS01186">
    <property type="entry name" value="EGF_2"/>
    <property type="match status" value="2"/>
</dbReference>
<dbReference type="Pfam" id="PF02494">
    <property type="entry name" value="HYR"/>
    <property type="match status" value="1"/>
</dbReference>
<dbReference type="CDD" id="cd00033">
    <property type="entry name" value="CCP"/>
    <property type="match status" value="2"/>
</dbReference>
<organism evidence="8 9">
    <name type="scientific">Paramuricea clavata</name>
    <name type="common">Red gorgonian</name>
    <name type="synonym">Violescent sea-whip</name>
    <dbReference type="NCBI Taxonomy" id="317549"/>
    <lineage>
        <taxon>Eukaryota</taxon>
        <taxon>Metazoa</taxon>
        <taxon>Cnidaria</taxon>
        <taxon>Anthozoa</taxon>
        <taxon>Octocorallia</taxon>
        <taxon>Malacalcyonacea</taxon>
        <taxon>Plexauridae</taxon>
        <taxon>Paramuricea</taxon>
    </lineage>
</organism>
<dbReference type="PROSITE" id="PS00010">
    <property type="entry name" value="ASX_HYDROXYL"/>
    <property type="match status" value="4"/>
</dbReference>
<dbReference type="GO" id="GO:0005509">
    <property type="term" value="F:calcium ion binding"/>
    <property type="evidence" value="ECO:0007669"/>
    <property type="project" value="InterPro"/>
</dbReference>
<dbReference type="SMART" id="SM00032">
    <property type="entry name" value="CCP"/>
    <property type="match status" value="3"/>
</dbReference>
<dbReference type="Gene3D" id="2.60.60.20">
    <property type="entry name" value="PLAT/LH2 domain"/>
    <property type="match status" value="1"/>
</dbReference>
<dbReference type="PROSITE" id="PS01187">
    <property type="entry name" value="EGF_CA"/>
    <property type="match status" value="2"/>
</dbReference>
<evidence type="ECO:0000256" key="7">
    <source>
        <dbReference type="PROSITE-ProRule" id="PRU00302"/>
    </source>
</evidence>
<keyword evidence="7" id="KW-0768">Sushi</keyword>
<dbReference type="Pfam" id="PF01477">
    <property type="entry name" value="PLAT"/>
    <property type="match status" value="1"/>
</dbReference>
<evidence type="ECO:0000313" key="8">
    <source>
        <dbReference type="EMBL" id="CAB3982448.1"/>
    </source>
</evidence>
<evidence type="ECO:0000256" key="6">
    <source>
        <dbReference type="PROSITE-ProRule" id="PRU00076"/>
    </source>
</evidence>
<dbReference type="InterPro" id="IPR036392">
    <property type="entry name" value="PLAT/LH2_dom_sf"/>
</dbReference>
<dbReference type="SMART" id="SM00179">
    <property type="entry name" value="EGF_CA"/>
    <property type="match status" value="5"/>
</dbReference>
<dbReference type="InterPro" id="IPR000742">
    <property type="entry name" value="EGF"/>
</dbReference>
<dbReference type="FunFam" id="2.10.25.10:FF:000038">
    <property type="entry name" value="Fibrillin 2"/>
    <property type="match status" value="1"/>
</dbReference>
<reference evidence="8" key="1">
    <citation type="submission" date="2020-04" db="EMBL/GenBank/DDBJ databases">
        <authorList>
            <person name="Alioto T."/>
            <person name="Alioto T."/>
            <person name="Gomez Garrido J."/>
        </authorList>
    </citation>
    <scope>NUCLEOTIDE SEQUENCE</scope>
    <source>
        <strain evidence="8">A484AB</strain>
    </source>
</reference>
<dbReference type="Pfam" id="PF07645">
    <property type="entry name" value="EGF_CA"/>
    <property type="match status" value="4"/>
</dbReference>
<protein>
    <submittedName>
        <fullName evidence="8">Sushi, von Willebrand factor type A, EGF and pentraxin domain-containing 1-like</fullName>
    </submittedName>
</protein>
<evidence type="ECO:0000256" key="1">
    <source>
        <dbReference type="ARBA" id="ARBA00022536"/>
    </source>
</evidence>
<feature type="disulfide bond" evidence="7">
    <location>
        <begin position="470"/>
        <end position="497"/>
    </location>
</feature>
<dbReference type="InterPro" id="IPR009030">
    <property type="entry name" value="Growth_fac_rcpt_cys_sf"/>
</dbReference>
<accession>A0A6S7FS82</accession>
<dbReference type="Pfam" id="PF00084">
    <property type="entry name" value="Sushi"/>
    <property type="match status" value="2"/>
</dbReference>
<evidence type="ECO:0000256" key="2">
    <source>
        <dbReference type="ARBA" id="ARBA00022729"/>
    </source>
</evidence>
<dbReference type="InterPro" id="IPR000152">
    <property type="entry name" value="EGF-type_Asp/Asn_hydroxyl_site"/>
</dbReference>
<evidence type="ECO:0000256" key="4">
    <source>
        <dbReference type="ARBA" id="ARBA00023157"/>
    </source>
</evidence>
<evidence type="ECO:0000313" key="9">
    <source>
        <dbReference type="Proteomes" id="UP001152795"/>
    </source>
</evidence>
<keyword evidence="3" id="KW-0677">Repeat</keyword>
<dbReference type="SMART" id="SM00181">
    <property type="entry name" value="EGF"/>
    <property type="match status" value="5"/>
</dbReference>
<dbReference type="Gene3D" id="2.10.25.10">
    <property type="entry name" value="Laminin"/>
    <property type="match status" value="5"/>
</dbReference>
<dbReference type="PROSITE" id="PS50026">
    <property type="entry name" value="EGF_3"/>
    <property type="match status" value="2"/>
</dbReference>
<dbReference type="InterPro" id="IPR007110">
    <property type="entry name" value="Ig-like_dom"/>
</dbReference>
<evidence type="ECO:0000256" key="3">
    <source>
        <dbReference type="ARBA" id="ARBA00022737"/>
    </source>
</evidence>
<dbReference type="AlphaFoldDB" id="A0A6S7FS82"/>
<dbReference type="PROSITE" id="PS50835">
    <property type="entry name" value="IG_LIKE"/>
    <property type="match status" value="1"/>
</dbReference>
<name>A0A6S7FS82_PARCT</name>
<evidence type="ECO:0000256" key="5">
    <source>
        <dbReference type="ARBA" id="ARBA00023180"/>
    </source>
</evidence>
<keyword evidence="2" id="KW-0732">Signal</keyword>